<dbReference type="Proteomes" id="UP000516437">
    <property type="component" value="Chromosome 2"/>
</dbReference>
<sequence length="194" mass="21169">MQAEVVDLCRAICEVASSFAVEKRDMEEACTGLTLRVATLSAVPAFPGDPTALARKYIGVAIAVLEVAYLREGSYFQVRKGGHGKEIYEKHIETLGTRGVHLPPVEDETLFFEVVLLLEGLVTLVLQSSWMRPRTEVLRSRLTLGGTRNLVLLSLWMQLGTVVLRSRLTLGRTGNLSSPKSADVTGNRGSPKSS</sequence>
<comment type="caution">
    <text evidence="2">The sequence shown here is derived from an EMBL/GenBank/DDBJ whole genome shotgun (WGS) entry which is preliminary data.</text>
</comment>
<accession>A0A6A1WAS5</accession>
<dbReference type="EMBL" id="RXIC02000020">
    <property type="protein sequence ID" value="KAB1222349.1"/>
    <property type="molecule type" value="Genomic_DNA"/>
</dbReference>
<evidence type="ECO:0000313" key="2">
    <source>
        <dbReference type="EMBL" id="KAB1222349.1"/>
    </source>
</evidence>
<evidence type="ECO:0000256" key="1">
    <source>
        <dbReference type="SAM" id="MobiDB-lite"/>
    </source>
</evidence>
<feature type="region of interest" description="Disordered" evidence="1">
    <location>
        <begin position="175"/>
        <end position="194"/>
    </location>
</feature>
<evidence type="ECO:0000313" key="3">
    <source>
        <dbReference type="Proteomes" id="UP000516437"/>
    </source>
</evidence>
<dbReference type="AlphaFoldDB" id="A0A6A1WAS5"/>
<name>A0A6A1WAS5_9ROSI</name>
<organism evidence="2 3">
    <name type="scientific">Morella rubra</name>
    <name type="common">Chinese bayberry</name>
    <dbReference type="NCBI Taxonomy" id="262757"/>
    <lineage>
        <taxon>Eukaryota</taxon>
        <taxon>Viridiplantae</taxon>
        <taxon>Streptophyta</taxon>
        <taxon>Embryophyta</taxon>
        <taxon>Tracheophyta</taxon>
        <taxon>Spermatophyta</taxon>
        <taxon>Magnoliopsida</taxon>
        <taxon>eudicotyledons</taxon>
        <taxon>Gunneridae</taxon>
        <taxon>Pentapetalae</taxon>
        <taxon>rosids</taxon>
        <taxon>fabids</taxon>
        <taxon>Fagales</taxon>
        <taxon>Myricaceae</taxon>
        <taxon>Morella</taxon>
    </lineage>
</organism>
<reference evidence="2 3" key="1">
    <citation type="journal article" date="2019" name="Plant Biotechnol. J.">
        <title>The red bayberry genome and genetic basis of sex determination.</title>
        <authorList>
            <person name="Jia H.M."/>
            <person name="Jia H.J."/>
            <person name="Cai Q.L."/>
            <person name="Wang Y."/>
            <person name="Zhao H.B."/>
            <person name="Yang W.F."/>
            <person name="Wang G.Y."/>
            <person name="Li Y.H."/>
            <person name="Zhan D.L."/>
            <person name="Shen Y.T."/>
            <person name="Niu Q.F."/>
            <person name="Chang L."/>
            <person name="Qiu J."/>
            <person name="Zhao L."/>
            <person name="Xie H.B."/>
            <person name="Fu W.Y."/>
            <person name="Jin J."/>
            <person name="Li X.W."/>
            <person name="Jiao Y."/>
            <person name="Zhou C.C."/>
            <person name="Tu T."/>
            <person name="Chai C.Y."/>
            <person name="Gao J.L."/>
            <person name="Fan L.J."/>
            <person name="van de Weg E."/>
            <person name="Wang J.Y."/>
            <person name="Gao Z.S."/>
        </authorList>
    </citation>
    <scope>NUCLEOTIDE SEQUENCE [LARGE SCALE GENOMIC DNA]</scope>
    <source>
        <tissue evidence="2">Leaves</tissue>
    </source>
</reference>
<keyword evidence="3" id="KW-1185">Reference proteome</keyword>
<proteinExistence type="predicted"/>
<protein>
    <submittedName>
        <fullName evidence="2">Uncharacterized protein</fullName>
    </submittedName>
</protein>
<gene>
    <name evidence="2" type="ORF">CJ030_MR2G025523</name>
</gene>